<evidence type="ECO:0000256" key="6">
    <source>
        <dbReference type="PROSITE-ProRule" id="PRU00176"/>
    </source>
</evidence>
<dbReference type="InterPro" id="IPR000504">
    <property type="entry name" value="RRM_dom"/>
</dbReference>
<dbReference type="PANTHER" id="PTHR24009:SF11">
    <property type="entry name" value="ZINC FINGER CCCH DOMAIN-CONTAINING PROTEIN 53-LIKE"/>
    <property type="match status" value="1"/>
</dbReference>
<dbReference type="InterPro" id="IPR034365">
    <property type="entry name" value="AtC3H46-like_RRM"/>
</dbReference>
<dbReference type="InterPro" id="IPR056276">
    <property type="entry name" value="AtC3H46-like_PABC-like"/>
</dbReference>
<evidence type="ECO:0000313" key="13">
    <source>
        <dbReference type="Proteomes" id="UP000306102"/>
    </source>
</evidence>
<keyword evidence="1 7" id="KW-0479">Metal-binding</keyword>
<comment type="caution">
    <text evidence="12">The sequence shown here is derived from an EMBL/GenBank/DDBJ whole genome shotgun (WGS) entry which is preliminary data.</text>
</comment>
<dbReference type="InterPro" id="IPR000571">
    <property type="entry name" value="Znf_CCCH"/>
</dbReference>
<keyword evidence="4 6" id="KW-0694">RNA-binding</keyword>
<dbReference type="GO" id="GO:0008270">
    <property type="term" value="F:zinc ion binding"/>
    <property type="evidence" value="ECO:0007669"/>
    <property type="project" value="UniProtKB-KW"/>
</dbReference>
<dbReference type="Gene3D" id="4.10.1000.10">
    <property type="entry name" value="Zinc finger, CCCH-type"/>
    <property type="match status" value="1"/>
</dbReference>
<feature type="compositionally biased region" description="Polar residues" evidence="9">
    <location>
        <begin position="132"/>
        <end position="145"/>
    </location>
</feature>
<feature type="region of interest" description="Disordered" evidence="9">
    <location>
        <begin position="62"/>
        <end position="149"/>
    </location>
</feature>
<dbReference type="CDD" id="cd12458">
    <property type="entry name" value="RRM_AtC3H46_like"/>
    <property type="match status" value="1"/>
</dbReference>
<dbReference type="Pfam" id="PF23182">
    <property type="entry name" value="PABC_AtC3H46"/>
    <property type="match status" value="1"/>
</dbReference>
<dbReference type="PROSITE" id="PS50103">
    <property type="entry name" value="ZF_C3H1"/>
    <property type="match status" value="1"/>
</dbReference>
<dbReference type="PANTHER" id="PTHR24009">
    <property type="entry name" value="RNA-BINDING (RRM/RBD/RNP MOTIFS)"/>
    <property type="match status" value="1"/>
</dbReference>
<gene>
    <name evidence="12" type="ORF">TEA_021109</name>
</gene>
<evidence type="ECO:0000256" key="2">
    <source>
        <dbReference type="ARBA" id="ARBA00022771"/>
    </source>
</evidence>
<evidence type="ECO:0000259" key="11">
    <source>
        <dbReference type="PROSITE" id="PS50103"/>
    </source>
</evidence>
<dbReference type="PROSITE" id="PS50102">
    <property type="entry name" value="RRM"/>
    <property type="match status" value="1"/>
</dbReference>
<dbReference type="InterPro" id="IPR036855">
    <property type="entry name" value="Znf_CCCH_sf"/>
</dbReference>
<feature type="compositionally biased region" description="Polar residues" evidence="9">
    <location>
        <begin position="601"/>
        <end position="616"/>
    </location>
</feature>
<dbReference type="EMBL" id="SDRB02011834">
    <property type="protein sequence ID" value="THF99879.1"/>
    <property type="molecule type" value="Genomic_DNA"/>
</dbReference>
<dbReference type="GO" id="GO:0003723">
    <property type="term" value="F:RNA binding"/>
    <property type="evidence" value="ECO:0007669"/>
    <property type="project" value="UniProtKB-UniRule"/>
</dbReference>
<feature type="zinc finger region" description="C3H1-type" evidence="7">
    <location>
        <begin position="245"/>
        <end position="272"/>
    </location>
</feature>
<evidence type="ECO:0000256" key="5">
    <source>
        <dbReference type="ARBA" id="ARBA00023125"/>
    </source>
</evidence>
<reference evidence="12 13" key="1">
    <citation type="journal article" date="2018" name="Proc. Natl. Acad. Sci. U.S.A.">
        <title>Draft genome sequence of Camellia sinensis var. sinensis provides insights into the evolution of the tea genome and tea quality.</title>
        <authorList>
            <person name="Wei C."/>
            <person name="Yang H."/>
            <person name="Wang S."/>
            <person name="Zhao J."/>
            <person name="Liu C."/>
            <person name="Gao L."/>
            <person name="Xia E."/>
            <person name="Lu Y."/>
            <person name="Tai Y."/>
            <person name="She G."/>
            <person name="Sun J."/>
            <person name="Cao H."/>
            <person name="Tong W."/>
            <person name="Gao Q."/>
            <person name="Li Y."/>
            <person name="Deng W."/>
            <person name="Jiang X."/>
            <person name="Wang W."/>
            <person name="Chen Q."/>
            <person name="Zhang S."/>
            <person name="Li H."/>
            <person name="Wu J."/>
            <person name="Wang P."/>
            <person name="Li P."/>
            <person name="Shi C."/>
            <person name="Zheng F."/>
            <person name="Jian J."/>
            <person name="Huang B."/>
            <person name="Shan D."/>
            <person name="Shi M."/>
            <person name="Fang C."/>
            <person name="Yue Y."/>
            <person name="Li F."/>
            <person name="Li D."/>
            <person name="Wei S."/>
            <person name="Han B."/>
            <person name="Jiang C."/>
            <person name="Yin Y."/>
            <person name="Xia T."/>
            <person name="Zhang Z."/>
            <person name="Bennetzen J.L."/>
            <person name="Zhao S."/>
            <person name="Wan X."/>
        </authorList>
    </citation>
    <scope>NUCLEOTIDE SEQUENCE [LARGE SCALE GENOMIC DNA]</scope>
    <source>
        <strain evidence="13">cv. Shuchazao</strain>
        <tissue evidence="12">Leaf</tissue>
    </source>
</reference>
<protein>
    <recommendedName>
        <fullName evidence="14">C3H1-type domain-containing protein</fullName>
    </recommendedName>
</protein>
<keyword evidence="5" id="KW-0238">DNA-binding</keyword>
<sequence length="736" mass="81136">MDSYEATKIVFSRIQSLDPENASKIMGYIFIQDPGEKEMIRLAFGPESLLISLINQAKTHLGISSNTSSTPSTPSSPSPFNNPMSNPNNNRPTHQLPHSSPRVIVPNNGFHINPPSPSSPWSVSGFSDHRSPSNQMSPRPPSSLSYAAVVNGTSNGGSGSFSLPPFYSNSNSSDLNDEFNIQVRDQLDFVVDPIMSPSGRSDSILFPYANTVDSANCGNNHQHHHRRSCSVSDMFLSGSEDGGSGFGWRPCMYFARGFCKNGNNCKFLHTGFSDSTDSSPAIVGSPSKFDGFDELLTMKAIQQQRFAAASQFMSGGSFPYDKCMNIMNNSPRSAAATLMIGDEYLKFGRCRPERNDFSAIGFGGNANSCSRQIYLTFPADSTFKEEDVANYFSKFGPVQDVRIPYQQKRMFGFVTFIYPETVKIILAKGNPHFVCDSRVLVKPYKEKGKILDKKQQHHQLERGEFSSCLSPSGIDSGEPYDLPIGPSMFYNTPEIMLRRKLEEQAELQQAIELHERRLMNLQIMDLKNHHQSHQFQTNMVPNVPIASPAHLHINQSLAFRSDGVNQEASEENYSSPAASNSLTVATEQQEQHQQQDAKEACNNSNAHDSGNSKEQCSNLEDANLHESLEHILPDNLFASPTKSAGEHYSIFTASPEADDSTLVTTTSSNNIPMLPATSTLNMASLLSCSFQMPRASVIQWIITQKKEWRSSLKRNKKVAGGMKGGGPHCHMGADTI</sequence>
<keyword evidence="8" id="KW-0175">Coiled coil</keyword>
<dbReference type="Pfam" id="PF00076">
    <property type="entry name" value="RRM_1"/>
    <property type="match status" value="1"/>
</dbReference>
<dbReference type="AlphaFoldDB" id="A0A4S4DBC3"/>
<accession>A0A4S4DBC3</accession>
<dbReference type="InterPro" id="IPR012677">
    <property type="entry name" value="Nucleotide-bd_a/b_plait_sf"/>
</dbReference>
<feature type="region of interest" description="Disordered" evidence="9">
    <location>
        <begin position="562"/>
        <end position="616"/>
    </location>
</feature>
<evidence type="ECO:0000256" key="7">
    <source>
        <dbReference type="PROSITE-ProRule" id="PRU00723"/>
    </source>
</evidence>
<feature type="compositionally biased region" description="Polar residues" evidence="9">
    <location>
        <begin position="562"/>
        <end position="586"/>
    </location>
</feature>
<feature type="compositionally biased region" description="Basic and acidic residues" evidence="9">
    <location>
        <begin position="589"/>
        <end position="599"/>
    </location>
</feature>
<evidence type="ECO:0008006" key="14">
    <source>
        <dbReference type="Google" id="ProtNLM"/>
    </source>
</evidence>
<evidence type="ECO:0000256" key="4">
    <source>
        <dbReference type="ARBA" id="ARBA00022884"/>
    </source>
</evidence>
<dbReference type="SMART" id="SM00360">
    <property type="entry name" value="RRM"/>
    <property type="match status" value="1"/>
</dbReference>
<evidence type="ECO:0000256" key="1">
    <source>
        <dbReference type="ARBA" id="ARBA00022723"/>
    </source>
</evidence>
<feature type="domain" description="RRM" evidence="10">
    <location>
        <begin position="371"/>
        <end position="447"/>
    </location>
</feature>
<feature type="domain" description="C3H1-type" evidence="11">
    <location>
        <begin position="245"/>
        <end position="272"/>
    </location>
</feature>
<dbReference type="Proteomes" id="UP000306102">
    <property type="component" value="Unassembled WGS sequence"/>
</dbReference>
<dbReference type="InterPro" id="IPR035979">
    <property type="entry name" value="RBD_domain_sf"/>
</dbReference>
<dbReference type="Gene3D" id="3.30.70.330">
    <property type="match status" value="1"/>
</dbReference>
<dbReference type="GO" id="GO:0003677">
    <property type="term" value="F:DNA binding"/>
    <property type="evidence" value="ECO:0007669"/>
    <property type="project" value="UniProtKB-KW"/>
</dbReference>
<organism evidence="12 13">
    <name type="scientific">Camellia sinensis var. sinensis</name>
    <name type="common">China tea</name>
    <dbReference type="NCBI Taxonomy" id="542762"/>
    <lineage>
        <taxon>Eukaryota</taxon>
        <taxon>Viridiplantae</taxon>
        <taxon>Streptophyta</taxon>
        <taxon>Embryophyta</taxon>
        <taxon>Tracheophyta</taxon>
        <taxon>Spermatophyta</taxon>
        <taxon>Magnoliopsida</taxon>
        <taxon>eudicotyledons</taxon>
        <taxon>Gunneridae</taxon>
        <taxon>Pentapetalae</taxon>
        <taxon>asterids</taxon>
        <taxon>Ericales</taxon>
        <taxon>Theaceae</taxon>
        <taxon>Camellia</taxon>
    </lineage>
</organism>
<name>A0A4S4DBC3_CAMSN</name>
<dbReference type="Pfam" id="PF00642">
    <property type="entry name" value="zf-CCCH"/>
    <property type="match status" value="1"/>
</dbReference>
<dbReference type="SUPFAM" id="SSF90229">
    <property type="entry name" value="CCCH zinc finger"/>
    <property type="match status" value="1"/>
</dbReference>
<evidence type="ECO:0000313" key="12">
    <source>
        <dbReference type="EMBL" id="THF99879.1"/>
    </source>
</evidence>
<evidence type="ECO:0000256" key="8">
    <source>
        <dbReference type="SAM" id="Coils"/>
    </source>
</evidence>
<keyword evidence="3 7" id="KW-0862">Zinc</keyword>
<dbReference type="FunFam" id="3.30.70.330:FF:000678">
    <property type="entry name" value="zinc finger CCCH domain-containing protein 53-like isoform X2"/>
    <property type="match status" value="1"/>
</dbReference>
<dbReference type="SMART" id="SM00356">
    <property type="entry name" value="ZnF_C3H1"/>
    <property type="match status" value="1"/>
</dbReference>
<feature type="coiled-coil region" evidence="8">
    <location>
        <begin position="497"/>
        <end position="524"/>
    </location>
</feature>
<keyword evidence="13" id="KW-1185">Reference proteome</keyword>
<evidence type="ECO:0000256" key="3">
    <source>
        <dbReference type="ARBA" id="ARBA00022833"/>
    </source>
</evidence>
<evidence type="ECO:0000259" key="10">
    <source>
        <dbReference type="PROSITE" id="PS50102"/>
    </source>
</evidence>
<feature type="compositionally biased region" description="Low complexity" evidence="9">
    <location>
        <begin position="64"/>
        <end position="93"/>
    </location>
</feature>
<dbReference type="SUPFAM" id="SSF54928">
    <property type="entry name" value="RNA-binding domain, RBD"/>
    <property type="match status" value="1"/>
</dbReference>
<proteinExistence type="predicted"/>
<evidence type="ECO:0000256" key="9">
    <source>
        <dbReference type="SAM" id="MobiDB-lite"/>
    </source>
</evidence>
<keyword evidence="2 7" id="KW-0863">Zinc-finger</keyword>